<evidence type="ECO:0000313" key="3">
    <source>
        <dbReference type="Proteomes" id="UP000039046"/>
    </source>
</evidence>
<evidence type="ECO:0000256" key="1">
    <source>
        <dbReference type="SAM" id="MobiDB-lite"/>
    </source>
</evidence>
<dbReference type="Proteomes" id="UP000039046">
    <property type="component" value="Unassembled WGS sequence"/>
</dbReference>
<evidence type="ECO:0000313" key="2">
    <source>
        <dbReference type="EMBL" id="CEJ82958.1"/>
    </source>
</evidence>
<dbReference type="AlphaFoldDB" id="A0A0A1SR84"/>
<sequence>MFDIDDVPPVNGPGSEIAPDSSDPNADLLTGVQNVTAEQFRDYDKLTIGTSPVVADNGEPNADLFSATQQTTEEEANDDDLYTRLQSITDEQLLEYEYDMLELGIPPLVEPDIDPDSSDPNDALFIRLQNITAQQLRDYYDSLDTDIAPVGTDDSKPPNADILGDILPTVEEEPNADIFIGLEHTEEQRQDYNKLKDLAAKVARSKALLAEYEARVGLARDLVRQPWTLETERKMEQLQHLMRWVDAAKQAYNEFDAKVKLKYSRDV</sequence>
<dbReference type="HOGENOM" id="CLU_1042764_0_0_1"/>
<feature type="region of interest" description="Disordered" evidence="1">
    <location>
        <begin position="1"/>
        <end position="28"/>
    </location>
</feature>
<dbReference type="EMBL" id="CDHN01000001">
    <property type="protein sequence ID" value="CEJ82958.1"/>
    <property type="molecule type" value="Genomic_DNA"/>
</dbReference>
<accession>A0A0A1SR84</accession>
<protein>
    <submittedName>
        <fullName evidence="2">Uncharacterized protein</fullName>
    </submittedName>
</protein>
<proteinExistence type="predicted"/>
<keyword evidence="3" id="KW-1185">Reference proteome</keyword>
<name>A0A0A1SR84_9HYPO</name>
<organism evidence="2 3">
    <name type="scientific">[Torrubiella] hemipterigena</name>
    <dbReference type="NCBI Taxonomy" id="1531966"/>
    <lineage>
        <taxon>Eukaryota</taxon>
        <taxon>Fungi</taxon>
        <taxon>Dikarya</taxon>
        <taxon>Ascomycota</taxon>
        <taxon>Pezizomycotina</taxon>
        <taxon>Sordariomycetes</taxon>
        <taxon>Hypocreomycetidae</taxon>
        <taxon>Hypocreales</taxon>
        <taxon>Clavicipitaceae</taxon>
        <taxon>Clavicipitaceae incertae sedis</taxon>
        <taxon>'Torrubiella' clade</taxon>
    </lineage>
</organism>
<gene>
    <name evidence="2" type="ORF">VHEMI02995</name>
</gene>
<reference evidence="2 3" key="1">
    <citation type="journal article" date="2015" name="Genome Announc.">
        <title>Draft Genome Sequence and Gene Annotation of the Entomopathogenic Fungus Verticillium hemipterigenum.</title>
        <authorList>
            <person name="Horn F."/>
            <person name="Habel A."/>
            <person name="Scharf D.H."/>
            <person name="Dworschak J."/>
            <person name="Brakhage A.A."/>
            <person name="Guthke R."/>
            <person name="Hertweck C."/>
            <person name="Linde J."/>
        </authorList>
    </citation>
    <scope>NUCLEOTIDE SEQUENCE [LARGE SCALE GENOMIC DNA]</scope>
</reference>